<feature type="transmembrane region" description="Helical" evidence="8">
    <location>
        <begin position="90"/>
        <end position="109"/>
    </location>
</feature>
<keyword evidence="3" id="KW-1003">Cell membrane</keyword>
<dbReference type="EMBL" id="BMDG01000011">
    <property type="protein sequence ID" value="GGI10529.1"/>
    <property type="molecule type" value="Genomic_DNA"/>
</dbReference>
<dbReference type="RefSeq" id="WP_229738267.1">
    <property type="nucleotide sequence ID" value="NZ_BMDG01000011.1"/>
</dbReference>
<evidence type="ECO:0000256" key="6">
    <source>
        <dbReference type="ARBA" id="ARBA00023136"/>
    </source>
</evidence>
<feature type="transmembrane region" description="Helical" evidence="8">
    <location>
        <begin position="202"/>
        <end position="221"/>
    </location>
</feature>
<sequence>MLALPALSSPAALLSDVSAPVLSVAGVSEATRWLDLAGVLGCAILGGAVARKMNLDLVGYLIVGIISGLGGGILRDVLLQNGPPVAFTDYAYVPIAVAGSFVAFLVSFSEEAWNRIFVVVDAAVIGLWSITGVQKTFEADLGWLPAIILGTVTAVGGGTTRDIILRRIPAIFGGNGLYASVAAASSAVMVACTLLGVPVVGIIGGILLSLVLRLLAVRYGWGLPNGLGWQPHSRLASLWRDKRPKLRSASDASGAERRPARLRASHRIRTRRRRDAGGTGGGAP</sequence>
<evidence type="ECO:0000256" key="7">
    <source>
        <dbReference type="SAM" id="MobiDB-lite"/>
    </source>
</evidence>
<keyword evidence="11" id="KW-1185">Reference proteome</keyword>
<feature type="transmembrane region" description="Helical" evidence="8">
    <location>
        <begin position="116"/>
        <end position="137"/>
    </location>
</feature>
<evidence type="ECO:0000256" key="2">
    <source>
        <dbReference type="ARBA" id="ARBA00008193"/>
    </source>
</evidence>
<feature type="domain" description="Glycine transporter" evidence="9">
    <location>
        <begin position="119"/>
        <end position="192"/>
    </location>
</feature>
<accession>A0ABQ2BC24</accession>
<evidence type="ECO:0000259" key="9">
    <source>
        <dbReference type="Pfam" id="PF03458"/>
    </source>
</evidence>
<evidence type="ECO:0000256" key="4">
    <source>
        <dbReference type="ARBA" id="ARBA00022692"/>
    </source>
</evidence>
<dbReference type="Pfam" id="PF03458">
    <property type="entry name" value="Gly_transporter"/>
    <property type="match status" value="2"/>
</dbReference>
<evidence type="ECO:0000256" key="5">
    <source>
        <dbReference type="ARBA" id="ARBA00022989"/>
    </source>
</evidence>
<feature type="transmembrane region" description="Helical" evidence="8">
    <location>
        <begin position="176"/>
        <end position="196"/>
    </location>
</feature>
<feature type="transmembrane region" description="Helical" evidence="8">
    <location>
        <begin position="57"/>
        <end position="78"/>
    </location>
</feature>
<keyword evidence="4 8" id="KW-0812">Transmembrane</keyword>
<evidence type="ECO:0000313" key="10">
    <source>
        <dbReference type="EMBL" id="GGI10529.1"/>
    </source>
</evidence>
<proteinExistence type="inferred from homology"/>
<keyword evidence="6 8" id="KW-0472">Membrane</keyword>
<dbReference type="InterPro" id="IPR005115">
    <property type="entry name" value="Gly_transporter"/>
</dbReference>
<comment type="caution">
    <text evidence="10">The sequence shown here is derived from an EMBL/GenBank/DDBJ whole genome shotgun (WGS) entry which is preliminary data.</text>
</comment>
<evidence type="ECO:0000256" key="8">
    <source>
        <dbReference type="SAM" id="Phobius"/>
    </source>
</evidence>
<feature type="transmembrane region" description="Helical" evidence="8">
    <location>
        <begin position="33"/>
        <end position="50"/>
    </location>
</feature>
<keyword evidence="5 8" id="KW-1133">Transmembrane helix</keyword>
<feature type="transmembrane region" description="Helical" evidence="8">
    <location>
        <begin position="143"/>
        <end position="164"/>
    </location>
</feature>
<organism evidence="10 11">
    <name type="scientific">Isoptericola cucumis</name>
    <dbReference type="NCBI Taxonomy" id="1776856"/>
    <lineage>
        <taxon>Bacteria</taxon>
        <taxon>Bacillati</taxon>
        <taxon>Actinomycetota</taxon>
        <taxon>Actinomycetes</taxon>
        <taxon>Micrococcales</taxon>
        <taxon>Promicromonosporaceae</taxon>
        <taxon>Isoptericola</taxon>
    </lineage>
</organism>
<comment type="subcellular location">
    <subcellularLocation>
        <location evidence="1">Cell membrane</location>
        <topology evidence="1">Multi-pass membrane protein</topology>
    </subcellularLocation>
</comment>
<name>A0ABQ2BC24_9MICO</name>
<dbReference type="Proteomes" id="UP000632535">
    <property type="component" value="Unassembled WGS sequence"/>
</dbReference>
<dbReference type="PANTHER" id="PTHR30506:SF3">
    <property type="entry name" value="UPF0126 INNER MEMBRANE PROTEIN YADS-RELATED"/>
    <property type="match status" value="1"/>
</dbReference>
<protein>
    <recommendedName>
        <fullName evidence="9">Glycine transporter domain-containing protein</fullName>
    </recommendedName>
</protein>
<feature type="domain" description="Glycine transporter" evidence="9">
    <location>
        <begin position="33"/>
        <end position="106"/>
    </location>
</feature>
<evidence type="ECO:0000313" key="11">
    <source>
        <dbReference type="Proteomes" id="UP000632535"/>
    </source>
</evidence>
<evidence type="ECO:0000256" key="1">
    <source>
        <dbReference type="ARBA" id="ARBA00004651"/>
    </source>
</evidence>
<evidence type="ECO:0000256" key="3">
    <source>
        <dbReference type="ARBA" id="ARBA00022475"/>
    </source>
</evidence>
<feature type="compositionally biased region" description="Basic residues" evidence="7">
    <location>
        <begin position="260"/>
        <end position="274"/>
    </location>
</feature>
<comment type="similarity">
    <text evidence="2">Belongs to the UPF0126 family.</text>
</comment>
<feature type="region of interest" description="Disordered" evidence="7">
    <location>
        <begin position="244"/>
        <end position="284"/>
    </location>
</feature>
<dbReference type="PANTHER" id="PTHR30506">
    <property type="entry name" value="INNER MEMBRANE PROTEIN"/>
    <property type="match status" value="1"/>
</dbReference>
<reference evidence="11" key="1">
    <citation type="journal article" date="2019" name="Int. J. Syst. Evol. Microbiol.">
        <title>The Global Catalogue of Microorganisms (GCM) 10K type strain sequencing project: providing services to taxonomists for standard genome sequencing and annotation.</title>
        <authorList>
            <consortium name="The Broad Institute Genomics Platform"/>
            <consortium name="The Broad Institute Genome Sequencing Center for Infectious Disease"/>
            <person name="Wu L."/>
            <person name="Ma J."/>
        </authorList>
    </citation>
    <scope>NUCLEOTIDE SEQUENCE [LARGE SCALE GENOMIC DNA]</scope>
    <source>
        <strain evidence="11">CCM 8653</strain>
    </source>
</reference>
<gene>
    <name evidence="10" type="ORF">GCM10007368_31690</name>
</gene>